<evidence type="ECO:0000313" key="2">
    <source>
        <dbReference type="Proteomes" id="UP000626109"/>
    </source>
</evidence>
<accession>A0A813I5N5</accession>
<feature type="non-terminal residue" evidence="1">
    <location>
        <position position="1"/>
    </location>
</feature>
<evidence type="ECO:0000313" key="1">
    <source>
        <dbReference type="EMBL" id="CAE8645051.1"/>
    </source>
</evidence>
<dbReference type="EMBL" id="CAJNNW010003141">
    <property type="protein sequence ID" value="CAE8645051.1"/>
    <property type="molecule type" value="Genomic_DNA"/>
</dbReference>
<feature type="non-terminal residue" evidence="1">
    <location>
        <position position="182"/>
    </location>
</feature>
<organism evidence="1 2">
    <name type="scientific">Polarella glacialis</name>
    <name type="common">Dinoflagellate</name>
    <dbReference type="NCBI Taxonomy" id="89957"/>
    <lineage>
        <taxon>Eukaryota</taxon>
        <taxon>Sar</taxon>
        <taxon>Alveolata</taxon>
        <taxon>Dinophyceae</taxon>
        <taxon>Suessiales</taxon>
        <taxon>Suessiaceae</taxon>
        <taxon>Polarella</taxon>
    </lineage>
</organism>
<protein>
    <submittedName>
        <fullName evidence="1">Uncharacterized protein</fullName>
    </submittedName>
</protein>
<reference evidence="1" key="1">
    <citation type="submission" date="2021-02" db="EMBL/GenBank/DDBJ databases">
        <authorList>
            <person name="Dougan E. K."/>
            <person name="Rhodes N."/>
            <person name="Thang M."/>
            <person name="Chan C."/>
        </authorList>
    </citation>
    <scope>NUCLEOTIDE SEQUENCE</scope>
</reference>
<name>A0A813I5N5_POLGL</name>
<dbReference type="Proteomes" id="UP000626109">
    <property type="component" value="Unassembled WGS sequence"/>
</dbReference>
<proteinExistence type="predicted"/>
<dbReference type="AlphaFoldDB" id="A0A813I5N5"/>
<comment type="caution">
    <text evidence="1">The sequence shown here is derived from an EMBL/GenBank/DDBJ whole genome shotgun (WGS) entry which is preliminary data.</text>
</comment>
<gene>
    <name evidence="1" type="ORF">PGLA2088_LOCUS3577</name>
</gene>
<sequence>DGAVGWFTLQGSNGELNAKVDKKYYTCTTGIAMTDVQNIKCCKVLRKLEVGEVLGLEEGPEVDKDSGVTRIRVVSTKDNLSGWVTIKGNAGTLYAEESSKMYTILRDAPLQKKFPSESSETLRVLVKGEVIEVLEGPKEEKFDAVSRVKGRCLSDGAVGWVSQVPSRKLRPWSPMYRCASCT</sequence>